<dbReference type="EMBL" id="BAABAS010000012">
    <property type="protein sequence ID" value="GAA4235413.1"/>
    <property type="molecule type" value="Genomic_DNA"/>
</dbReference>
<dbReference type="Gene3D" id="2.40.420.20">
    <property type="match status" value="1"/>
</dbReference>
<evidence type="ECO:0000313" key="1">
    <source>
        <dbReference type="EMBL" id="GAA4235413.1"/>
    </source>
</evidence>
<dbReference type="Proteomes" id="UP001501710">
    <property type="component" value="Unassembled WGS sequence"/>
</dbReference>
<comment type="caution">
    <text evidence="1">The sequence shown here is derived from an EMBL/GenBank/DDBJ whole genome shotgun (WGS) entry which is preliminary data.</text>
</comment>
<name>A0ABP8C866_9ACTN</name>
<keyword evidence="2" id="KW-1185">Reference proteome</keyword>
<protein>
    <recommendedName>
        <fullName evidence="3">HlyD family secretion protein</fullName>
    </recommendedName>
</protein>
<evidence type="ECO:0000313" key="2">
    <source>
        <dbReference type="Proteomes" id="UP001501710"/>
    </source>
</evidence>
<dbReference type="RefSeq" id="WP_344899288.1">
    <property type="nucleotide sequence ID" value="NZ_BAABAS010000012.1"/>
</dbReference>
<gene>
    <name evidence="1" type="ORF">GCM10022254_42690</name>
</gene>
<sequence length="169" mass="17138">MAGHVGGRVSGALLTVTIGGLRLVGKMDLSTSGMVKVGQRAEVFAEETGKQYRATVSAVGKVVTPKGDKDRSAPYVPVYLKAPSGWTAESDGEEARITVTVTATDDKVLAVPEAAISAAADGRTSVTVVTAAGERRRVPVTTGLSADGFVEVTPDGAALGAGDLVVVGR</sequence>
<proteinExistence type="predicted"/>
<evidence type="ECO:0008006" key="3">
    <source>
        <dbReference type="Google" id="ProtNLM"/>
    </source>
</evidence>
<reference evidence="2" key="1">
    <citation type="journal article" date="2019" name="Int. J. Syst. Evol. Microbiol.">
        <title>The Global Catalogue of Microorganisms (GCM) 10K type strain sequencing project: providing services to taxonomists for standard genome sequencing and annotation.</title>
        <authorList>
            <consortium name="The Broad Institute Genomics Platform"/>
            <consortium name="The Broad Institute Genome Sequencing Center for Infectious Disease"/>
            <person name="Wu L."/>
            <person name="Ma J."/>
        </authorList>
    </citation>
    <scope>NUCLEOTIDE SEQUENCE [LARGE SCALE GENOMIC DNA]</scope>
    <source>
        <strain evidence="2">JCM 17440</strain>
    </source>
</reference>
<accession>A0ABP8C866</accession>
<organism evidence="1 2">
    <name type="scientific">Actinomadura meridiana</name>
    <dbReference type="NCBI Taxonomy" id="559626"/>
    <lineage>
        <taxon>Bacteria</taxon>
        <taxon>Bacillati</taxon>
        <taxon>Actinomycetota</taxon>
        <taxon>Actinomycetes</taxon>
        <taxon>Streptosporangiales</taxon>
        <taxon>Thermomonosporaceae</taxon>
        <taxon>Actinomadura</taxon>
    </lineage>
</organism>